<evidence type="ECO:0000256" key="1">
    <source>
        <dbReference type="SAM" id="Phobius"/>
    </source>
</evidence>
<protein>
    <submittedName>
        <fullName evidence="3">Shufflon system plasmid conjugative transfer pilus tip adhesin PilV</fullName>
    </submittedName>
</protein>
<dbReference type="InterPro" id="IPR007001">
    <property type="entry name" value="Shufflon_N"/>
</dbReference>
<evidence type="ECO:0000313" key="3">
    <source>
        <dbReference type="EMBL" id="KAB0585771.1"/>
    </source>
</evidence>
<gene>
    <name evidence="3" type="primary">pilV</name>
    <name evidence="3" type="ORF">F7P80_12665</name>
</gene>
<keyword evidence="1" id="KW-1133">Transmembrane helix</keyword>
<keyword evidence="1" id="KW-0472">Membrane</keyword>
<proteinExistence type="predicted"/>
<accession>A0A6A1R0K3</accession>
<dbReference type="EMBL" id="VZOT01000010">
    <property type="protein sequence ID" value="KAB0585771.1"/>
    <property type="molecule type" value="Genomic_DNA"/>
</dbReference>
<organism evidence="3">
    <name type="scientific">Comamonas kerstersii</name>
    <dbReference type="NCBI Taxonomy" id="225992"/>
    <lineage>
        <taxon>Bacteria</taxon>
        <taxon>Pseudomonadati</taxon>
        <taxon>Pseudomonadota</taxon>
        <taxon>Betaproteobacteria</taxon>
        <taxon>Burkholderiales</taxon>
        <taxon>Comamonadaceae</taxon>
        <taxon>Comamonas</taxon>
    </lineage>
</organism>
<feature type="domain" description="Bacterial shufflon protein N-terminal" evidence="2">
    <location>
        <begin position="240"/>
        <end position="310"/>
    </location>
</feature>
<sequence length="416" mass="43634">MSMAHTTLFPLSPCKQAQRGMFLPSLAVAVMLAMLILGGFLSLYAERQASSMADKRAEMVGARLSALDDAVKTYATTFFTQIQRHQQVQRNGHTVPSSRVRAPTPDDLYRMDLLREDLASPLVYNGLSIDFSIQLNVPTSGCFIPNCNVTSLVSSTQPMVELHDQSLVDVRRASIAAAVASSGRAGVALPEAPGVFVSKDGVQVAPNPSSSAGLIAITNGYDSRGFLEFDRRDGSLPRTGSINMQDDSGVRHSIRNADDVATQTVSASGRLKTGEFLEFDGPNVVEGAACLKDGLVASGAGGLILSCQSGSWKKAQGSSGGTGIQGFLAPYKGMSISCMTRGTAITRRGVSATVNDSGLVINLLNRSGSVVGTCVNTHVCGNATFTGLGVFYYASSTSDDGGGTTEYTCSALFPNI</sequence>
<keyword evidence="1" id="KW-0812">Transmembrane</keyword>
<dbReference type="AlphaFoldDB" id="A0A6A1R0K3"/>
<dbReference type="Pfam" id="PF04917">
    <property type="entry name" value="Shufflon_N"/>
    <property type="match status" value="1"/>
</dbReference>
<name>A0A6A1R0K3_9BURK</name>
<evidence type="ECO:0000259" key="2">
    <source>
        <dbReference type="Pfam" id="PF04917"/>
    </source>
</evidence>
<feature type="transmembrane region" description="Helical" evidence="1">
    <location>
        <begin position="21"/>
        <end position="45"/>
    </location>
</feature>
<reference evidence="3" key="1">
    <citation type="submission" date="2019-09" db="EMBL/GenBank/DDBJ databases">
        <title>Draft genome sequences of 48 bacterial type strains from the CCUG.</title>
        <authorList>
            <person name="Tunovic T."/>
            <person name="Pineiro-Iglesias B."/>
            <person name="Unosson C."/>
            <person name="Inganas E."/>
            <person name="Ohlen M."/>
            <person name="Cardew S."/>
            <person name="Jensie-Markopoulos S."/>
            <person name="Salva-Serra F."/>
            <person name="Jaen-Luchoro D."/>
            <person name="Karlsson R."/>
            <person name="Svensson-Stadler L."/>
            <person name="Chun J."/>
            <person name="Moore E."/>
        </authorList>
    </citation>
    <scope>NUCLEOTIDE SEQUENCE</scope>
    <source>
        <strain evidence="3">CCUG 15333</strain>
    </source>
</reference>
<comment type="caution">
    <text evidence="3">The sequence shown here is derived from an EMBL/GenBank/DDBJ whole genome shotgun (WGS) entry which is preliminary data.</text>
</comment>